<dbReference type="Proteomes" id="UP000198744">
    <property type="component" value="Unassembled WGS sequence"/>
</dbReference>
<dbReference type="EMBL" id="FOBS01000001">
    <property type="protein sequence ID" value="SEL95700.1"/>
    <property type="molecule type" value="Genomic_DNA"/>
</dbReference>
<dbReference type="InterPro" id="IPR036555">
    <property type="entry name" value="NusA_N_sf"/>
</dbReference>
<dbReference type="FunFam" id="3.30.300.20:FF:000002">
    <property type="entry name" value="Transcription termination/antitermination protein NusA"/>
    <property type="match status" value="1"/>
</dbReference>
<dbReference type="InterPro" id="IPR009019">
    <property type="entry name" value="KH_sf_prok-type"/>
</dbReference>
<dbReference type="Gene3D" id="3.30.300.20">
    <property type="match status" value="2"/>
</dbReference>
<proteinExistence type="inferred from homology"/>
<dbReference type="InterPro" id="IPR003029">
    <property type="entry name" value="S1_domain"/>
</dbReference>
<dbReference type="GO" id="GO:0003723">
    <property type="term" value="F:RNA binding"/>
    <property type="evidence" value="ECO:0007669"/>
    <property type="project" value="UniProtKB-UniRule"/>
</dbReference>
<comment type="similarity">
    <text evidence="7">Belongs to the NusA family.</text>
</comment>
<evidence type="ECO:0000256" key="2">
    <source>
        <dbReference type="ARBA" id="ARBA00022490"/>
    </source>
</evidence>
<evidence type="ECO:0000256" key="5">
    <source>
        <dbReference type="ARBA" id="ARBA00023015"/>
    </source>
</evidence>
<dbReference type="InterPro" id="IPR025249">
    <property type="entry name" value="TF_NusA_KH_1st"/>
</dbReference>
<comment type="subcellular location">
    <subcellularLocation>
        <location evidence="7">Cytoplasm</location>
    </subcellularLocation>
</comment>
<dbReference type="GO" id="GO:0006353">
    <property type="term" value="P:DNA-templated transcription termination"/>
    <property type="evidence" value="ECO:0007669"/>
    <property type="project" value="UniProtKB-UniRule"/>
</dbReference>
<dbReference type="HAMAP" id="MF_00945_B">
    <property type="entry name" value="NusA_B"/>
    <property type="match status" value="1"/>
</dbReference>
<dbReference type="NCBIfam" id="TIGR01953">
    <property type="entry name" value="NusA"/>
    <property type="match status" value="1"/>
</dbReference>
<keyword evidence="10" id="KW-1185">Reference proteome</keyword>
<keyword evidence="3 7" id="KW-0889">Transcription antitermination</keyword>
<name>A0A1H7UF73_9BACT</name>
<dbReference type="Gene3D" id="3.30.1480.10">
    <property type="entry name" value="NusA, N-terminal domain"/>
    <property type="match status" value="1"/>
</dbReference>
<accession>A0A1H7UF73</accession>
<dbReference type="PROSITE" id="PS50084">
    <property type="entry name" value="KH_TYPE_1"/>
    <property type="match status" value="1"/>
</dbReference>
<dbReference type="RefSeq" id="WP_093881870.1">
    <property type="nucleotide sequence ID" value="NZ_FOBS01000001.1"/>
</dbReference>
<evidence type="ECO:0000313" key="10">
    <source>
        <dbReference type="Proteomes" id="UP000198744"/>
    </source>
</evidence>
<dbReference type="InterPro" id="IPR012340">
    <property type="entry name" value="NA-bd_OB-fold"/>
</dbReference>
<dbReference type="CDD" id="cd04455">
    <property type="entry name" value="S1_NusA"/>
    <property type="match status" value="1"/>
</dbReference>
<keyword evidence="1 7" id="KW-0806">Transcription termination</keyword>
<evidence type="ECO:0000256" key="6">
    <source>
        <dbReference type="ARBA" id="ARBA00023163"/>
    </source>
</evidence>
<feature type="domain" description="S1 motif" evidence="8">
    <location>
        <begin position="136"/>
        <end position="200"/>
    </location>
</feature>
<dbReference type="Pfam" id="PF14520">
    <property type="entry name" value="HHH_5"/>
    <property type="match status" value="1"/>
</dbReference>
<sequence>MVPELKRLIEQMGKDRGLDKGIIIEALETAMLTAARKKLGPHVDIEAHYNEDVGEIEVFQFKTVVEKVTDPDMQISIEMAHRDLDEEAELGDSLGMKIDTSTFGRIAVQTAKQIIVQRVKDAERDNVYDEYKDRKGELVNGFVQRFEAGSIIVNLGRAEGVIPVSEQIHRESYKRGDRIRSYIYDVKKVSKGPQILLSRTHPNFLRALFEVEVPEIDEGLIDVINVSREPGKRAKIAVRTKDKDIDPVGACVGMRGARVQSVVQELRGEKIDIIPYSDDASQFVSSALSPAKVGHVVMDEANHAMEVVVPDDQLSLAIGKNGQNVRLAVKLTGWKIDVKSESADAQKESPGYSALLKISEMEEATAELLFNKGIKSVAMIASADREMLSSLTGVGDATVQLWIEEAGRIIDEEVAAPRES</sequence>
<dbReference type="SUPFAM" id="SSF69705">
    <property type="entry name" value="Transcription factor NusA, N-terminal domain"/>
    <property type="match status" value="1"/>
</dbReference>
<gene>
    <name evidence="7" type="primary">nusA</name>
    <name evidence="9" type="ORF">SAMN04489760_101156</name>
</gene>
<dbReference type="OrthoDB" id="9807233at2"/>
<organism evidence="9 10">
    <name type="scientific">Syntrophus gentianae</name>
    <dbReference type="NCBI Taxonomy" id="43775"/>
    <lineage>
        <taxon>Bacteria</taxon>
        <taxon>Pseudomonadati</taxon>
        <taxon>Thermodesulfobacteriota</taxon>
        <taxon>Syntrophia</taxon>
        <taxon>Syntrophales</taxon>
        <taxon>Syntrophaceae</taxon>
        <taxon>Syntrophus</taxon>
    </lineage>
</organism>
<dbReference type="PROSITE" id="PS50126">
    <property type="entry name" value="S1"/>
    <property type="match status" value="1"/>
</dbReference>
<comment type="function">
    <text evidence="7">Participates in both transcription termination and antitermination.</text>
</comment>
<reference evidence="9 10" key="1">
    <citation type="submission" date="2016-10" db="EMBL/GenBank/DDBJ databases">
        <authorList>
            <person name="de Groot N.N."/>
        </authorList>
    </citation>
    <scope>NUCLEOTIDE SEQUENCE [LARGE SCALE GENOMIC DNA]</scope>
    <source>
        <strain evidence="9 10">DSM 8423</strain>
    </source>
</reference>
<dbReference type="GO" id="GO:0000166">
    <property type="term" value="F:nucleotide binding"/>
    <property type="evidence" value="ECO:0007669"/>
    <property type="project" value="InterPro"/>
</dbReference>
<dbReference type="InterPro" id="IPR058582">
    <property type="entry name" value="KH_NusA_2nd"/>
</dbReference>
<dbReference type="GO" id="GO:0031564">
    <property type="term" value="P:transcription antitermination"/>
    <property type="evidence" value="ECO:0007669"/>
    <property type="project" value="UniProtKB-UniRule"/>
</dbReference>
<dbReference type="SUPFAM" id="SSF47794">
    <property type="entry name" value="Rad51 N-terminal domain-like"/>
    <property type="match status" value="1"/>
</dbReference>
<dbReference type="Pfam" id="PF13184">
    <property type="entry name" value="KH_NusA_1st"/>
    <property type="match status" value="1"/>
</dbReference>
<dbReference type="FunFam" id="2.40.50.140:FF:000058">
    <property type="entry name" value="Transcription termination/antitermination protein NusA"/>
    <property type="match status" value="1"/>
</dbReference>
<dbReference type="PANTHER" id="PTHR22648">
    <property type="entry name" value="TRANSCRIPTION TERMINATION FACTOR NUSA"/>
    <property type="match status" value="1"/>
</dbReference>
<dbReference type="InterPro" id="IPR013735">
    <property type="entry name" value="TF_NusA_N"/>
</dbReference>
<dbReference type="SMART" id="SM00322">
    <property type="entry name" value="KH"/>
    <property type="match status" value="2"/>
</dbReference>
<dbReference type="Gene3D" id="2.40.50.140">
    <property type="entry name" value="Nucleic acid-binding proteins"/>
    <property type="match status" value="1"/>
</dbReference>
<dbReference type="CDD" id="cd22529">
    <property type="entry name" value="KH-II_NusA_rpt2"/>
    <property type="match status" value="1"/>
</dbReference>
<dbReference type="InterPro" id="IPR030842">
    <property type="entry name" value="TF_NusA_bacterial"/>
</dbReference>
<dbReference type="STRING" id="43775.SAMN04489760_101156"/>
<dbReference type="PANTHER" id="PTHR22648:SF0">
    <property type="entry name" value="TRANSCRIPTION TERMINATION_ANTITERMINATION PROTEIN NUSA"/>
    <property type="match status" value="1"/>
</dbReference>
<evidence type="ECO:0000259" key="8">
    <source>
        <dbReference type="PROSITE" id="PS50126"/>
    </source>
</evidence>
<dbReference type="Gene3D" id="1.10.150.20">
    <property type="entry name" value="5' to 3' exonuclease, C-terminal subdomain"/>
    <property type="match status" value="1"/>
</dbReference>
<dbReference type="AlphaFoldDB" id="A0A1H7UF73"/>
<dbReference type="InterPro" id="IPR010213">
    <property type="entry name" value="TF_NusA"/>
</dbReference>
<evidence type="ECO:0000256" key="1">
    <source>
        <dbReference type="ARBA" id="ARBA00022472"/>
    </source>
</evidence>
<comment type="subunit">
    <text evidence="7">Monomer. Binds directly to the core enzyme of the DNA-dependent RNA polymerase and to nascent RNA.</text>
</comment>
<evidence type="ECO:0000256" key="3">
    <source>
        <dbReference type="ARBA" id="ARBA00022814"/>
    </source>
</evidence>
<protein>
    <recommendedName>
        <fullName evidence="7">Transcription termination/antitermination protein NusA</fullName>
    </recommendedName>
</protein>
<dbReference type="FunFam" id="3.30.300.20:FF:000005">
    <property type="entry name" value="Transcription termination/antitermination protein NusA"/>
    <property type="match status" value="1"/>
</dbReference>
<evidence type="ECO:0000256" key="4">
    <source>
        <dbReference type="ARBA" id="ARBA00022884"/>
    </source>
</evidence>
<keyword evidence="4 7" id="KW-0694">RNA-binding</keyword>
<dbReference type="Pfam" id="PF00575">
    <property type="entry name" value="S1"/>
    <property type="match status" value="1"/>
</dbReference>
<keyword evidence="5 7" id="KW-0805">Transcription regulation</keyword>
<dbReference type="SUPFAM" id="SSF54814">
    <property type="entry name" value="Prokaryotic type KH domain (KH-domain type II)"/>
    <property type="match status" value="2"/>
</dbReference>
<dbReference type="SUPFAM" id="SSF50249">
    <property type="entry name" value="Nucleic acid-binding proteins"/>
    <property type="match status" value="1"/>
</dbReference>
<dbReference type="GO" id="GO:0003700">
    <property type="term" value="F:DNA-binding transcription factor activity"/>
    <property type="evidence" value="ECO:0007669"/>
    <property type="project" value="InterPro"/>
</dbReference>
<keyword evidence="2 7" id="KW-0963">Cytoplasm</keyword>
<dbReference type="SMART" id="SM00316">
    <property type="entry name" value="S1"/>
    <property type="match status" value="1"/>
</dbReference>
<dbReference type="CDD" id="cd02134">
    <property type="entry name" value="KH-II_NusA_rpt1"/>
    <property type="match status" value="1"/>
</dbReference>
<dbReference type="GO" id="GO:0005829">
    <property type="term" value="C:cytosol"/>
    <property type="evidence" value="ECO:0007669"/>
    <property type="project" value="TreeGrafter"/>
</dbReference>
<dbReference type="Pfam" id="PF08529">
    <property type="entry name" value="NusA_N"/>
    <property type="match status" value="1"/>
</dbReference>
<dbReference type="InterPro" id="IPR015946">
    <property type="entry name" value="KH_dom-like_a/b"/>
</dbReference>
<keyword evidence="6 7" id="KW-0804">Transcription</keyword>
<dbReference type="InterPro" id="IPR004087">
    <property type="entry name" value="KH_dom"/>
</dbReference>
<evidence type="ECO:0000256" key="7">
    <source>
        <dbReference type="HAMAP-Rule" id="MF_00945"/>
    </source>
</evidence>
<dbReference type="Pfam" id="PF26594">
    <property type="entry name" value="KH_NusA_2nd"/>
    <property type="match status" value="1"/>
</dbReference>
<evidence type="ECO:0000313" key="9">
    <source>
        <dbReference type="EMBL" id="SEL95700.1"/>
    </source>
</evidence>
<dbReference type="InterPro" id="IPR010995">
    <property type="entry name" value="DNA_repair_Rad51/TF_NusA_a-hlx"/>
</dbReference>